<name>A0A9W7CEG0_9STRA</name>
<reference evidence="4" key="1">
    <citation type="journal article" date="2023" name="Commun. Biol.">
        <title>Genome analysis of Parmales, the sister group of diatoms, reveals the evolutionary specialization of diatoms from phago-mixotrophs to photoautotrophs.</title>
        <authorList>
            <person name="Ban H."/>
            <person name="Sato S."/>
            <person name="Yoshikawa S."/>
            <person name="Yamada K."/>
            <person name="Nakamura Y."/>
            <person name="Ichinomiya M."/>
            <person name="Sato N."/>
            <person name="Blanc-Mathieu R."/>
            <person name="Endo H."/>
            <person name="Kuwata A."/>
            <person name="Ogata H."/>
        </authorList>
    </citation>
    <scope>NUCLEOTIDE SEQUENCE [LARGE SCALE GENOMIC DNA]</scope>
    <source>
        <strain evidence="4">NIES 3699</strain>
    </source>
</reference>
<evidence type="ECO:0000313" key="3">
    <source>
        <dbReference type="EMBL" id="GMI07203.1"/>
    </source>
</evidence>
<keyword evidence="2" id="KW-0812">Transmembrane</keyword>
<sequence>MSYFNYSDTFEGFNESFTDFTDHFTNDSTNDSTNEASFSNDDNNGYSNPNEFTPPNSFHSSDFFLNSDLETSLESRQKLKQNLTAIQSKLLTSLTNLDNLISETNSETVALHLQSSLKHTSTTLTSLSEYILTSPPSSFEAKIDEYLNTHSPTPENDAIKVTLLSLIHSSPPLLSDVSDILSSMSLEECLEISSVGLEISCVTILVFQFVLSRIDVDRFIEGYEGIEGKVEGYEEGVSIDVEFLDGEGSINGFVEKGEGRRKELKRQSIIFWPNLLQTLLSPLRSPTHPLKMYLSTHPKTTFLLTLFLLNPLTIILNIILLPTLLITDNILRLTYSKFTTTYPDTVAGVEIGLNQGCEVFKLYYLVVRLVVRGGVRVGRREVMRRGGFLGVCREGGRKVWRGVKDPVGTGRWVGEGVGKVWRVGKEIGGVWREGWEG</sequence>
<accession>A0A9W7CEG0</accession>
<comment type="caution">
    <text evidence="3">The sequence shown here is derived from an EMBL/GenBank/DDBJ whole genome shotgun (WGS) entry which is preliminary data.</text>
</comment>
<feature type="transmembrane region" description="Helical" evidence="2">
    <location>
        <begin position="302"/>
        <end position="327"/>
    </location>
</feature>
<keyword evidence="4" id="KW-1185">Reference proteome</keyword>
<keyword evidence="2" id="KW-0472">Membrane</keyword>
<organism evidence="3 4">
    <name type="scientific">Triparma verrucosa</name>
    <dbReference type="NCBI Taxonomy" id="1606542"/>
    <lineage>
        <taxon>Eukaryota</taxon>
        <taxon>Sar</taxon>
        <taxon>Stramenopiles</taxon>
        <taxon>Ochrophyta</taxon>
        <taxon>Bolidophyceae</taxon>
        <taxon>Parmales</taxon>
        <taxon>Triparmaceae</taxon>
        <taxon>Triparma</taxon>
    </lineage>
</organism>
<evidence type="ECO:0000313" key="4">
    <source>
        <dbReference type="Proteomes" id="UP001165160"/>
    </source>
</evidence>
<evidence type="ECO:0000256" key="1">
    <source>
        <dbReference type="SAM" id="MobiDB-lite"/>
    </source>
</evidence>
<evidence type="ECO:0000256" key="2">
    <source>
        <dbReference type="SAM" id="Phobius"/>
    </source>
</evidence>
<dbReference type="Proteomes" id="UP001165160">
    <property type="component" value="Unassembled WGS sequence"/>
</dbReference>
<gene>
    <name evidence="3" type="ORF">TrVE_jg8378</name>
</gene>
<feature type="region of interest" description="Disordered" evidence="1">
    <location>
        <begin position="31"/>
        <end position="53"/>
    </location>
</feature>
<keyword evidence="2" id="KW-1133">Transmembrane helix</keyword>
<protein>
    <submittedName>
        <fullName evidence="3">Uncharacterized protein</fullName>
    </submittedName>
</protein>
<proteinExistence type="predicted"/>
<dbReference type="AlphaFoldDB" id="A0A9W7CEG0"/>
<dbReference type="EMBL" id="BRXX01000360">
    <property type="protein sequence ID" value="GMI07203.1"/>
    <property type="molecule type" value="Genomic_DNA"/>
</dbReference>